<evidence type="ECO:0000256" key="3">
    <source>
        <dbReference type="SAM" id="SignalP"/>
    </source>
</evidence>
<keyword evidence="2" id="KW-1133">Transmembrane helix</keyword>
<dbReference type="InterPro" id="IPR056005">
    <property type="entry name" value="DUF7583"/>
</dbReference>
<reference evidence="5 6" key="1">
    <citation type="submission" date="2014-09" db="EMBL/GenBank/DDBJ databases">
        <authorList>
            <person name="Martin A.A."/>
        </authorList>
    </citation>
    <scope>NUCLEOTIDE SEQUENCE</scope>
    <source>
        <strain evidence="6">ED321</strain>
        <strain evidence="5">ED321 Heterogonic</strain>
    </source>
</reference>
<name>A0A090KYB6_STRRB</name>
<dbReference type="AlphaFoldDB" id="A0A090KYB6"/>
<dbReference type="WormBase" id="SRAE_1000070400">
    <property type="protein sequence ID" value="SRP05836"/>
    <property type="gene ID" value="WBGene00257301"/>
</dbReference>
<feature type="chain" id="PRO_5015030195" description="DUF7583 domain-containing protein" evidence="3">
    <location>
        <begin position="21"/>
        <end position="734"/>
    </location>
</feature>
<keyword evidence="2" id="KW-0812">Transmembrane</keyword>
<dbReference type="EMBL" id="LN609528">
    <property type="protein sequence ID" value="CEF62431.1"/>
    <property type="molecule type" value="Genomic_DNA"/>
</dbReference>
<feature type="compositionally biased region" description="Low complexity" evidence="1">
    <location>
        <begin position="665"/>
        <end position="682"/>
    </location>
</feature>
<dbReference type="WBParaSite" id="SRAE_1000070400.1">
    <property type="protein sequence ID" value="SRAE_1000070400.1"/>
    <property type="gene ID" value="WBGene00257301"/>
</dbReference>
<keyword evidence="6" id="KW-1185">Reference proteome</keyword>
<keyword evidence="3" id="KW-0732">Signal</keyword>
<reference evidence="7" key="2">
    <citation type="submission" date="2020-12" db="UniProtKB">
        <authorList>
            <consortium name="WormBaseParasite"/>
        </authorList>
    </citation>
    <scope>IDENTIFICATION</scope>
</reference>
<protein>
    <recommendedName>
        <fullName evidence="4">DUF7583 domain-containing protein</fullName>
    </recommendedName>
</protein>
<evidence type="ECO:0000313" key="8">
    <source>
        <dbReference type="WormBase" id="SRAE_1000070400"/>
    </source>
</evidence>
<dbReference type="Pfam" id="PF24486">
    <property type="entry name" value="DUF7583"/>
    <property type="match status" value="1"/>
</dbReference>
<dbReference type="RefSeq" id="XP_024501633.1">
    <property type="nucleotide sequence ID" value="XM_024647568.1"/>
</dbReference>
<evidence type="ECO:0000259" key="4">
    <source>
        <dbReference type="Pfam" id="PF24486"/>
    </source>
</evidence>
<sequence>MLLRWNILFILLYFFLLTKGINIENLKITFKALKNESVTKSITLKMISETIKGPFIYGKKKLENIKVVRLNMKHFNGLNGVKGNFNTISSQNSSSNAPKNTETFITIFESENIVHKSLNLKSMEIECSIKVCHNGLILISQKKIEKIDGIEDNSLNGIFMLFTHDDIFFPVSTLNIVEYKNPLVKCPQFGNWISKNKFLEYKQHESFVIYNDEMLHSTFSIYPAIKTNSKKNIMECGSIFFNSKKILTIGYNLRIDVSVVPRVIEIEQIRSLDCSLIEGGTTLVEHHLNKFLYVPLKESHKMIPYVQHLKSFDTVIKSGVYLIYPSHNTDSENIPDKPFCSYLVKPKDLDLKFQVTLMNNKFKEKKLNLNNTIKNIKTLEIDIYEETNNNLQNTKNLECSINTIFHRKNGETLNEELKDKLKNYYSTKYKCGFVKLDYDGTKVSIPKNAPILFSLSKSIKFNSFDKFGLYQCRSIDSSNKFDAPSNVDNEFGMFMILPKEDNGAVEEVSTPYKDELQGKGECVVNKQQFGLLESISFDNIKVINTVSISNLQKNENFKYTNNKNGVVYKGEIERQNKLICIYKTNFNMTFKITKIFDYKTDSNFSSRIFGMGMNGGIYVIIAAVIAVGLIGVAVVVAVVLLKKRRRRRKKIKKMCSKVNFNNTVSSLSSSSNSLSESVSTSESSKDMKSKNKTKMGNKNSKSSVSVSGSFQNSKETKNSKNTSRTSSVIRFAAK</sequence>
<feature type="region of interest" description="Disordered" evidence="1">
    <location>
        <begin position="665"/>
        <end position="734"/>
    </location>
</feature>
<proteinExistence type="predicted"/>
<feature type="domain" description="DUF7583" evidence="4">
    <location>
        <begin position="498"/>
        <end position="597"/>
    </location>
</feature>
<feature type="compositionally biased region" description="Low complexity" evidence="1">
    <location>
        <begin position="696"/>
        <end position="727"/>
    </location>
</feature>
<feature type="signal peptide" evidence="3">
    <location>
        <begin position="1"/>
        <end position="20"/>
    </location>
</feature>
<dbReference type="Proteomes" id="UP000035682">
    <property type="component" value="Unplaced"/>
</dbReference>
<feature type="transmembrane region" description="Helical" evidence="2">
    <location>
        <begin position="615"/>
        <end position="641"/>
    </location>
</feature>
<evidence type="ECO:0000313" key="5">
    <source>
        <dbReference type="EMBL" id="CEF62431.1"/>
    </source>
</evidence>
<evidence type="ECO:0000256" key="2">
    <source>
        <dbReference type="SAM" id="Phobius"/>
    </source>
</evidence>
<accession>A0A090KYB6</accession>
<evidence type="ECO:0000313" key="6">
    <source>
        <dbReference type="Proteomes" id="UP000035682"/>
    </source>
</evidence>
<keyword evidence="2" id="KW-0472">Membrane</keyword>
<dbReference type="GeneID" id="36374796"/>
<evidence type="ECO:0000313" key="7">
    <source>
        <dbReference type="WBParaSite" id="SRAE_1000070400.1"/>
    </source>
</evidence>
<gene>
    <name evidence="5 7 8" type="ORF">SRAE_1000070400</name>
</gene>
<evidence type="ECO:0000256" key="1">
    <source>
        <dbReference type="SAM" id="MobiDB-lite"/>
    </source>
</evidence>
<dbReference type="CTD" id="36374796"/>
<organism evidence="5">
    <name type="scientific">Strongyloides ratti</name>
    <name type="common">Parasitic roundworm</name>
    <dbReference type="NCBI Taxonomy" id="34506"/>
    <lineage>
        <taxon>Eukaryota</taxon>
        <taxon>Metazoa</taxon>
        <taxon>Ecdysozoa</taxon>
        <taxon>Nematoda</taxon>
        <taxon>Chromadorea</taxon>
        <taxon>Rhabditida</taxon>
        <taxon>Tylenchina</taxon>
        <taxon>Panagrolaimomorpha</taxon>
        <taxon>Strongyloidoidea</taxon>
        <taxon>Strongyloididae</taxon>
        <taxon>Strongyloides</taxon>
    </lineage>
</organism>